<comment type="caution">
    <text evidence="1">The sequence shown here is derived from an EMBL/GenBank/DDBJ whole genome shotgun (WGS) entry which is preliminary data.</text>
</comment>
<dbReference type="EMBL" id="BQNB010014488">
    <property type="protein sequence ID" value="GJT28771.1"/>
    <property type="molecule type" value="Genomic_DNA"/>
</dbReference>
<gene>
    <name evidence="1" type="ORF">Tco_0909046</name>
</gene>
<keyword evidence="2" id="KW-1185">Reference proteome</keyword>
<evidence type="ECO:0000313" key="2">
    <source>
        <dbReference type="Proteomes" id="UP001151760"/>
    </source>
</evidence>
<reference evidence="1" key="2">
    <citation type="submission" date="2022-01" db="EMBL/GenBank/DDBJ databases">
        <authorList>
            <person name="Yamashiro T."/>
            <person name="Shiraishi A."/>
            <person name="Satake H."/>
            <person name="Nakayama K."/>
        </authorList>
    </citation>
    <scope>NUCLEOTIDE SEQUENCE</scope>
</reference>
<name>A0ABQ5CSC1_9ASTR</name>
<organism evidence="1 2">
    <name type="scientific">Tanacetum coccineum</name>
    <dbReference type="NCBI Taxonomy" id="301880"/>
    <lineage>
        <taxon>Eukaryota</taxon>
        <taxon>Viridiplantae</taxon>
        <taxon>Streptophyta</taxon>
        <taxon>Embryophyta</taxon>
        <taxon>Tracheophyta</taxon>
        <taxon>Spermatophyta</taxon>
        <taxon>Magnoliopsida</taxon>
        <taxon>eudicotyledons</taxon>
        <taxon>Gunneridae</taxon>
        <taxon>Pentapetalae</taxon>
        <taxon>asterids</taxon>
        <taxon>campanulids</taxon>
        <taxon>Asterales</taxon>
        <taxon>Asteraceae</taxon>
        <taxon>Asteroideae</taxon>
        <taxon>Anthemideae</taxon>
        <taxon>Anthemidinae</taxon>
        <taxon>Tanacetum</taxon>
    </lineage>
</organism>
<proteinExistence type="predicted"/>
<accession>A0ABQ5CSC1</accession>
<sequence>MPLIPSSVHLATIFQREAMQEEHWGEYCRKNCMELSERMRQRDYAIVALKQTTNREKTVRAVAYLREIQIGDMEKLDWYMSMVMQSNNRLHRKQ</sequence>
<reference evidence="1" key="1">
    <citation type="journal article" date="2022" name="Int. J. Mol. Sci.">
        <title>Draft Genome of Tanacetum Coccineum: Genomic Comparison of Closely Related Tanacetum-Family Plants.</title>
        <authorList>
            <person name="Yamashiro T."/>
            <person name="Shiraishi A."/>
            <person name="Nakayama K."/>
            <person name="Satake H."/>
        </authorList>
    </citation>
    <scope>NUCLEOTIDE SEQUENCE</scope>
</reference>
<protein>
    <submittedName>
        <fullName evidence="1">Uncharacterized protein</fullName>
    </submittedName>
</protein>
<evidence type="ECO:0000313" key="1">
    <source>
        <dbReference type="EMBL" id="GJT28771.1"/>
    </source>
</evidence>
<dbReference type="Proteomes" id="UP001151760">
    <property type="component" value="Unassembled WGS sequence"/>
</dbReference>